<keyword evidence="2" id="KW-1185">Reference proteome</keyword>
<evidence type="ECO:0000313" key="1">
    <source>
        <dbReference type="EMBL" id="KAJ9092384.1"/>
    </source>
</evidence>
<evidence type="ECO:0000313" key="2">
    <source>
        <dbReference type="Proteomes" id="UP001227268"/>
    </source>
</evidence>
<organism evidence="1 2">
    <name type="scientific">Naganishia friedmannii</name>
    <dbReference type="NCBI Taxonomy" id="89922"/>
    <lineage>
        <taxon>Eukaryota</taxon>
        <taxon>Fungi</taxon>
        <taxon>Dikarya</taxon>
        <taxon>Basidiomycota</taxon>
        <taxon>Agaricomycotina</taxon>
        <taxon>Tremellomycetes</taxon>
        <taxon>Filobasidiales</taxon>
        <taxon>Filobasidiaceae</taxon>
        <taxon>Naganishia</taxon>
    </lineage>
</organism>
<comment type="caution">
    <text evidence="1">The sequence shown here is derived from an EMBL/GenBank/DDBJ whole genome shotgun (WGS) entry which is preliminary data.</text>
</comment>
<reference evidence="1" key="1">
    <citation type="submission" date="2023-04" db="EMBL/GenBank/DDBJ databases">
        <title>Draft Genome sequencing of Naganishia species isolated from polar environments using Oxford Nanopore Technology.</title>
        <authorList>
            <person name="Leo P."/>
            <person name="Venkateswaran K."/>
        </authorList>
    </citation>
    <scope>NUCLEOTIDE SEQUENCE</scope>
    <source>
        <strain evidence="1">MNA-CCFEE 5423</strain>
    </source>
</reference>
<accession>A0ACC2V068</accession>
<dbReference type="EMBL" id="JASBWT010000039">
    <property type="protein sequence ID" value="KAJ9092384.1"/>
    <property type="molecule type" value="Genomic_DNA"/>
</dbReference>
<sequence>MAPSKKGKAGGPGKKGKKFVEDKSALLSLMDNLPKIQKESARDAALVETLSGKGKSSSSAADDEEMDVTYSDVEETDETDIQRAKARFAKEEAKKISKNTQRTKLKNRALLDTKRAILAQTKEAKKQRKDAKKPGSKTNGSASTASDTKPKRRVGFAV</sequence>
<gene>
    <name evidence="1" type="ORF">QFC21_006886</name>
</gene>
<dbReference type="Proteomes" id="UP001227268">
    <property type="component" value="Unassembled WGS sequence"/>
</dbReference>
<proteinExistence type="predicted"/>
<protein>
    <submittedName>
        <fullName evidence="1">Uncharacterized protein</fullName>
    </submittedName>
</protein>
<name>A0ACC2V068_9TREE</name>